<feature type="transmembrane region" description="Helical" evidence="5">
    <location>
        <begin position="42"/>
        <end position="61"/>
    </location>
</feature>
<keyword evidence="8" id="KW-1185">Reference proteome</keyword>
<gene>
    <name evidence="7" type="ORF">CLODIP_2_CD01302</name>
</gene>
<evidence type="ECO:0000313" key="7">
    <source>
        <dbReference type="EMBL" id="CAB3385841.1"/>
    </source>
</evidence>
<protein>
    <recommendedName>
        <fullName evidence="6">Sugar phosphate transporter domain-containing protein</fullName>
    </recommendedName>
</protein>
<reference evidence="7 8" key="1">
    <citation type="submission" date="2020-04" db="EMBL/GenBank/DDBJ databases">
        <authorList>
            <person name="Alioto T."/>
            <person name="Alioto T."/>
            <person name="Gomez Garrido J."/>
        </authorList>
    </citation>
    <scope>NUCLEOTIDE SEQUENCE [LARGE SCALE GENOMIC DNA]</scope>
</reference>
<dbReference type="Proteomes" id="UP000494165">
    <property type="component" value="Unassembled WGS sequence"/>
</dbReference>
<feature type="transmembrane region" description="Helical" evidence="5">
    <location>
        <begin position="68"/>
        <end position="89"/>
    </location>
</feature>
<dbReference type="PANTHER" id="PTHR11132">
    <property type="entry name" value="SOLUTE CARRIER FAMILY 35"/>
    <property type="match status" value="1"/>
</dbReference>
<evidence type="ECO:0000256" key="5">
    <source>
        <dbReference type="SAM" id="Phobius"/>
    </source>
</evidence>
<evidence type="ECO:0000256" key="2">
    <source>
        <dbReference type="ARBA" id="ARBA00022692"/>
    </source>
</evidence>
<dbReference type="SUPFAM" id="SSF103481">
    <property type="entry name" value="Multidrug resistance efflux transporter EmrE"/>
    <property type="match status" value="1"/>
</dbReference>
<proteinExistence type="predicted"/>
<comment type="subcellular location">
    <subcellularLocation>
        <location evidence="1">Membrane</location>
        <topology evidence="1">Multi-pass membrane protein</topology>
    </subcellularLocation>
</comment>
<feature type="domain" description="Sugar phosphate transporter" evidence="6">
    <location>
        <begin position="17"/>
        <end position="286"/>
    </location>
</feature>
<feature type="transmembrane region" description="Helical" evidence="5">
    <location>
        <begin position="12"/>
        <end position="30"/>
    </location>
</feature>
<evidence type="ECO:0000256" key="1">
    <source>
        <dbReference type="ARBA" id="ARBA00004141"/>
    </source>
</evidence>
<keyword evidence="4 5" id="KW-0472">Membrane</keyword>
<feature type="transmembrane region" description="Helical" evidence="5">
    <location>
        <begin position="181"/>
        <end position="199"/>
    </location>
</feature>
<accession>A0A8S1DXH7</accession>
<dbReference type="InterPro" id="IPR050186">
    <property type="entry name" value="TPT_transporter"/>
</dbReference>
<name>A0A8S1DXH7_9INSE</name>
<dbReference type="GO" id="GO:0016020">
    <property type="term" value="C:membrane"/>
    <property type="evidence" value="ECO:0007669"/>
    <property type="project" value="UniProtKB-SubCell"/>
</dbReference>
<evidence type="ECO:0000313" key="8">
    <source>
        <dbReference type="Proteomes" id="UP000494165"/>
    </source>
</evidence>
<organism evidence="7 8">
    <name type="scientific">Cloeon dipterum</name>
    <dbReference type="NCBI Taxonomy" id="197152"/>
    <lineage>
        <taxon>Eukaryota</taxon>
        <taxon>Metazoa</taxon>
        <taxon>Ecdysozoa</taxon>
        <taxon>Arthropoda</taxon>
        <taxon>Hexapoda</taxon>
        <taxon>Insecta</taxon>
        <taxon>Pterygota</taxon>
        <taxon>Palaeoptera</taxon>
        <taxon>Ephemeroptera</taxon>
        <taxon>Pisciforma</taxon>
        <taxon>Baetidae</taxon>
        <taxon>Cloeon</taxon>
    </lineage>
</organism>
<evidence type="ECO:0000259" key="6">
    <source>
        <dbReference type="Pfam" id="PF03151"/>
    </source>
</evidence>
<dbReference type="InterPro" id="IPR004853">
    <property type="entry name" value="Sugar_P_trans_dom"/>
</dbReference>
<feature type="transmembrane region" description="Helical" evidence="5">
    <location>
        <begin position="147"/>
        <end position="169"/>
    </location>
</feature>
<dbReference type="EMBL" id="CADEPI010000435">
    <property type="protein sequence ID" value="CAB3385841.1"/>
    <property type="molecule type" value="Genomic_DNA"/>
</dbReference>
<evidence type="ECO:0000256" key="4">
    <source>
        <dbReference type="ARBA" id="ARBA00023136"/>
    </source>
</evidence>
<dbReference type="Pfam" id="PF03151">
    <property type="entry name" value="TPT"/>
    <property type="match status" value="1"/>
</dbReference>
<feature type="transmembrane region" description="Helical" evidence="5">
    <location>
        <begin position="219"/>
        <end position="237"/>
    </location>
</feature>
<keyword evidence="3 5" id="KW-1133">Transmembrane helix</keyword>
<dbReference type="Gene3D" id="1.10.3730.20">
    <property type="match status" value="1"/>
</dbReference>
<feature type="transmembrane region" description="Helical" evidence="5">
    <location>
        <begin position="270"/>
        <end position="289"/>
    </location>
</feature>
<dbReference type="OrthoDB" id="5547497at2759"/>
<dbReference type="InterPro" id="IPR037185">
    <property type="entry name" value="EmrE-like"/>
</dbReference>
<evidence type="ECO:0000256" key="3">
    <source>
        <dbReference type="ARBA" id="ARBA00022989"/>
    </source>
</evidence>
<comment type="caution">
    <text evidence="7">The sequence shown here is derived from an EMBL/GenBank/DDBJ whole genome shotgun (WGS) entry which is preliminary data.</text>
</comment>
<sequence length="303" mass="33654">MARSAVETSVCIVFNIACSIVIVLLNKWVYVNVGFPNVTLTLVHFLVTAFGLKICQLMGVFQVKRVDLMEMLPVAVTFCGFVVLTNLSLQSNTIGTYQVAKVMTTPLIVVLQRCFYGKKFSFPVLLTLIPITLGVIIVFFYDIQLNLLGTVYATLGVLVTSMYQIWVSEKQHSLQMDAMQLLYYQAPLSAALLMVLVPFLEPMSATWNRSWSSSDLGMVLSSGVVALFVNLSIYWLLGNTSPLTYNMVGHLKFCLTLLGGYLLFREPLTFNQTMGILLTIVGVSTYAHLKVTEDKRSKKGLIG</sequence>
<feature type="transmembrane region" description="Helical" evidence="5">
    <location>
        <begin position="122"/>
        <end position="141"/>
    </location>
</feature>
<keyword evidence="2 5" id="KW-0812">Transmembrane</keyword>
<dbReference type="AlphaFoldDB" id="A0A8S1DXH7"/>